<evidence type="ECO:0000256" key="7">
    <source>
        <dbReference type="ARBA" id="ARBA00023015"/>
    </source>
</evidence>
<dbReference type="PANTHER" id="PTHR10625">
    <property type="entry name" value="HISTONE DEACETYLASE HDAC1-RELATED"/>
    <property type="match status" value="1"/>
</dbReference>
<dbReference type="EC" id="3.5.1.98" evidence="3"/>
<dbReference type="InterPro" id="IPR023696">
    <property type="entry name" value="Ureohydrolase_dom_sf"/>
</dbReference>
<dbReference type="InterPro" id="IPR019154">
    <property type="entry name" value="Arb2-like_domain"/>
</dbReference>
<dbReference type="PANTHER" id="PTHR10625:SF5">
    <property type="entry name" value="HISTONE DEACETYLASE"/>
    <property type="match status" value="1"/>
</dbReference>
<keyword evidence="5" id="KW-0378">Hydrolase</keyword>
<keyword evidence="8" id="KW-0804">Transcription</keyword>
<dbReference type="InterPro" id="IPR000286">
    <property type="entry name" value="HDACs"/>
</dbReference>
<keyword evidence="9" id="KW-0539">Nucleus</keyword>
<gene>
    <name evidence="13" type="ORF">E3P99_01654</name>
</gene>
<dbReference type="SUPFAM" id="SSF52768">
    <property type="entry name" value="Arginase/deacetylase"/>
    <property type="match status" value="1"/>
</dbReference>
<keyword evidence="7" id="KW-0805">Transcription regulation</keyword>
<dbReference type="InterPro" id="IPR037138">
    <property type="entry name" value="His_deacetylse_dom_sf"/>
</dbReference>
<evidence type="ECO:0000313" key="13">
    <source>
        <dbReference type="EMBL" id="TIA90282.1"/>
    </source>
</evidence>
<evidence type="ECO:0000256" key="6">
    <source>
        <dbReference type="ARBA" id="ARBA00022853"/>
    </source>
</evidence>
<comment type="subcellular location">
    <subcellularLocation>
        <location evidence="1">Nucleus</location>
    </subcellularLocation>
</comment>
<keyword evidence="6" id="KW-0156">Chromatin regulator</keyword>
<keyword evidence="14" id="KW-1185">Reference proteome</keyword>
<feature type="compositionally biased region" description="Low complexity" evidence="10">
    <location>
        <begin position="156"/>
        <end position="167"/>
    </location>
</feature>
<evidence type="ECO:0000256" key="3">
    <source>
        <dbReference type="ARBA" id="ARBA00012111"/>
    </source>
</evidence>
<feature type="compositionally biased region" description="Low complexity" evidence="10">
    <location>
        <begin position="7"/>
        <end position="16"/>
    </location>
</feature>
<proteinExistence type="inferred from homology"/>
<evidence type="ECO:0000256" key="2">
    <source>
        <dbReference type="ARBA" id="ARBA00007738"/>
    </source>
</evidence>
<evidence type="ECO:0000256" key="8">
    <source>
        <dbReference type="ARBA" id="ARBA00023163"/>
    </source>
</evidence>
<dbReference type="InterPro" id="IPR023801">
    <property type="entry name" value="His_deacetylse_dom"/>
</dbReference>
<feature type="domain" description="Histone deacetylase" evidence="11">
    <location>
        <begin position="204"/>
        <end position="515"/>
    </location>
</feature>
<evidence type="ECO:0000256" key="9">
    <source>
        <dbReference type="ARBA" id="ARBA00023242"/>
    </source>
</evidence>
<evidence type="ECO:0000256" key="10">
    <source>
        <dbReference type="SAM" id="MobiDB-lite"/>
    </source>
</evidence>
<evidence type="ECO:0000256" key="1">
    <source>
        <dbReference type="ARBA" id="ARBA00004123"/>
    </source>
</evidence>
<feature type="compositionally biased region" description="Basic and acidic residues" evidence="10">
    <location>
        <begin position="104"/>
        <end position="113"/>
    </location>
</feature>
<sequence length="827" mass="91584">MQRKQSSDAASSTSSTRKGRGKSSRGSISNAGSSAAVRPPKHSLSATATPEQSAKKRQRPQPRPSASGSAHRAVEVINLSSDEEEDAPSSILPNAKNATATENNRMRGDDGKFKQKKPSLPPLPTPAPVPPSALSPPQNDTAIHSTPIRPPPSIQPPQRRTPTPDIIPQQQFDLPFVFKQRSGYVYDAMMVAHAPQNDGDQESTEVPERITYIFNTLAKARCIKIMKPIQCRRALKKELLLVHSQRHINDVNSLQFIPEHTLHGLRGIYEKENSIFVNPFTSDCALLAVGSVVELTKAVVEGRIQNGFAIVRPPGHHAEPEHAMGFSFYNNAAVAARWAMSTYTRIKKVLILDWDVHHGMQIQQLSPPRSHLTGNGTQRTFWDDPNVLYISIHRHEDGEFYPPGSYGDYKSVGGPNAKGFNVNIGWSYKGMGDAEYLDAFNRVVMPIASDFSPDLVIGYDAAAGDPLGENKVSPVGYAQMTKLLQTLADGRVVVSLEGGYNLNSIAESALATVKTLLGQPPNIHLQKQIPQTSAVTKVSQVLALQSNYWPVLRRNNVPLLAESLQGAGPNASRWYSIGQLLKDRYFSRVLKTQTDCKLLAQSSMLAPEPFDSQALASTNITKANIILAFVHDIGSLYNESLHGRGCNLELLEETLFQNSSSLHKWASENNAARLEVSLHRDFEKENLPNIDTKINETPSQLDHLMDDLWVNYLSRNVTSKVIFVGYSEGCKAIQRLAERHVDFTTKFGGAVQILGPHYIPDPPKAMRQWYLSRNYMVIPPSHQHLTSPNTDENENFKVSSANLPAQMLAKEMDRVKSYLLDRIWSIK</sequence>
<protein>
    <recommendedName>
        <fullName evidence="3">histone deacetylase</fullName>
        <ecNumber evidence="3">3.5.1.98</ecNumber>
    </recommendedName>
</protein>
<feature type="region of interest" description="Disordered" evidence="10">
    <location>
        <begin position="1"/>
        <end position="167"/>
    </location>
</feature>
<dbReference type="AlphaFoldDB" id="A0A4T0FP25"/>
<dbReference type="GO" id="GO:0040029">
    <property type="term" value="P:epigenetic regulation of gene expression"/>
    <property type="evidence" value="ECO:0007669"/>
    <property type="project" value="TreeGrafter"/>
</dbReference>
<name>A0A4T0FP25_9BASI</name>
<organism evidence="13 14">
    <name type="scientific">Wallemia hederae</name>
    <dbReference type="NCBI Taxonomy" id="1540922"/>
    <lineage>
        <taxon>Eukaryota</taxon>
        <taxon>Fungi</taxon>
        <taxon>Dikarya</taxon>
        <taxon>Basidiomycota</taxon>
        <taxon>Wallemiomycotina</taxon>
        <taxon>Wallemiomycetes</taxon>
        <taxon>Wallemiales</taxon>
        <taxon>Wallemiaceae</taxon>
        <taxon>Wallemia</taxon>
    </lineage>
</organism>
<dbReference type="PRINTS" id="PR01270">
    <property type="entry name" value="HDASUPER"/>
</dbReference>
<feature type="compositionally biased region" description="Pro residues" evidence="10">
    <location>
        <begin position="119"/>
        <end position="134"/>
    </location>
</feature>
<dbReference type="Proteomes" id="UP000310189">
    <property type="component" value="Unassembled WGS sequence"/>
</dbReference>
<feature type="domain" description="Arb2-like" evidence="12">
    <location>
        <begin position="606"/>
        <end position="783"/>
    </location>
</feature>
<dbReference type="Gene3D" id="3.40.800.20">
    <property type="entry name" value="Histone deacetylase domain"/>
    <property type="match status" value="1"/>
</dbReference>
<keyword evidence="4" id="KW-0678">Repressor</keyword>
<dbReference type="GO" id="GO:0000118">
    <property type="term" value="C:histone deacetylase complex"/>
    <property type="evidence" value="ECO:0007669"/>
    <property type="project" value="TreeGrafter"/>
</dbReference>
<comment type="caution">
    <text evidence="13">The sequence shown here is derived from an EMBL/GenBank/DDBJ whole genome shotgun (WGS) entry which is preliminary data.</text>
</comment>
<dbReference type="EMBL" id="SPNW01000020">
    <property type="protein sequence ID" value="TIA90282.1"/>
    <property type="molecule type" value="Genomic_DNA"/>
</dbReference>
<evidence type="ECO:0000313" key="14">
    <source>
        <dbReference type="Proteomes" id="UP000310189"/>
    </source>
</evidence>
<evidence type="ECO:0000259" key="12">
    <source>
        <dbReference type="Pfam" id="PF09757"/>
    </source>
</evidence>
<evidence type="ECO:0000259" key="11">
    <source>
        <dbReference type="Pfam" id="PF00850"/>
    </source>
</evidence>
<dbReference type="OrthoDB" id="424012at2759"/>
<evidence type="ECO:0000256" key="4">
    <source>
        <dbReference type="ARBA" id="ARBA00022491"/>
    </source>
</evidence>
<reference evidence="13 14" key="1">
    <citation type="submission" date="2019-03" db="EMBL/GenBank/DDBJ databases">
        <title>Sequencing 23 genomes of Wallemia ichthyophaga.</title>
        <authorList>
            <person name="Gostincar C."/>
        </authorList>
    </citation>
    <scope>NUCLEOTIDE SEQUENCE [LARGE SCALE GENOMIC DNA]</scope>
    <source>
        <strain evidence="13 14">EXF-5753</strain>
    </source>
</reference>
<comment type="similarity">
    <text evidence="2">Belongs to the histone deacetylase family. HD type 2 subfamily.</text>
</comment>
<dbReference type="Pfam" id="PF09757">
    <property type="entry name" value="Arb2-like"/>
    <property type="match status" value="1"/>
</dbReference>
<feature type="compositionally biased region" description="Low complexity" evidence="10">
    <location>
        <begin position="24"/>
        <end position="36"/>
    </location>
</feature>
<dbReference type="Pfam" id="PF00850">
    <property type="entry name" value="Hist_deacetyl"/>
    <property type="match status" value="1"/>
</dbReference>
<evidence type="ECO:0000256" key="5">
    <source>
        <dbReference type="ARBA" id="ARBA00022801"/>
    </source>
</evidence>
<dbReference type="GO" id="GO:0141221">
    <property type="term" value="F:histone deacetylase activity, hydrolytic mechanism"/>
    <property type="evidence" value="ECO:0007669"/>
    <property type="project" value="UniProtKB-EC"/>
</dbReference>
<accession>A0A4T0FP25</accession>